<comment type="caution">
    <text evidence="2">The sequence shown here is derived from an EMBL/GenBank/DDBJ whole genome shotgun (WGS) entry which is preliminary data.</text>
</comment>
<gene>
    <name evidence="2" type="ORF">GRX03_00830</name>
</gene>
<feature type="transmembrane region" description="Helical" evidence="1">
    <location>
        <begin position="36"/>
        <end position="61"/>
    </location>
</feature>
<dbReference type="RefSeq" id="WP_159762311.1">
    <property type="nucleotide sequence ID" value="NZ_WUUT01000001.1"/>
</dbReference>
<proteinExistence type="predicted"/>
<dbReference type="Proteomes" id="UP000466535">
    <property type="component" value="Unassembled WGS sequence"/>
</dbReference>
<name>A0A6B0SX47_9EURY</name>
<feature type="transmembrane region" description="Helical" evidence="1">
    <location>
        <begin position="7"/>
        <end position="24"/>
    </location>
</feature>
<keyword evidence="1" id="KW-0472">Membrane</keyword>
<dbReference type="OrthoDB" id="248255at2157"/>
<protein>
    <submittedName>
        <fullName evidence="2">Uncharacterized protein</fullName>
    </submittedName>
</protein>
<keyword evidence="3" id="KW-1185">Reference proteome</keyword>
<dbReference type="AlphaFoldDB" id="A0A6B0SX47"/>
<dbReference type="EMBL" id="WUUT01000001">
    <property type="protein sequence ID" value="MXR50154.1"/>
    <property type="molecule type" value="Genomic_DNA"/>
</dbReference>
<evidence type="ECO:0000256" key="1">
    <source>
        <dbReference type="SAM" id="Phobius"/>
    </source>
</evidence>
<organism evidence="2 3">
    <name type="scientific">Halovenus carboxidivorans</name>
    <dbReference type="NCBI Taxonomy" id="2692199"/>
    <lineage>
        <taxon>Archaea</taxon>
        <taxon>Methanobacteriati</taxon>
        <taxon>Methanobacteriota</taxon>
        <taxon>Stenosarchaea group</taxon>
        <taxon>Halobacteria</taxon>
        <taxon>Halobacteriales</taxon>
        <taxon>Haloarculaceae</taxon>
        <taxon>Halovenus</taxon>
    </lineage>
</organism>
<evidence type="ECO:0000313" key="2">
    <source>
        <dbReference type="EMBL" id="MXR50154.1"/>
    </source>
</evidence>
<keyword evidence="1" id="KW-1133">Transmembrane helix</keyword>
<accession>A0A6B0SX47</accession>
<evidence type="ECO:0000313" key="3">
    <source>
        <dbReference type="Proteomes" id="UP000466535"/>
    </source>
</evidence>
<sequence length="80" mass="8756">MVGIQISGGLAVALGVIGGDWIYLDGRKRGLDTADMWAVGFFVGMFIPPIIGAVVVAMLYLQRRNRRGGNARPVRRVERK</sequence>
<keyword evidence="1" id="KW-0812">Transmembrane</keyword>
<reference evidence="2 3" key="1">
    <citation type="submission" date="2019-12" db="EMBL/GenBank/DDBJ databases">
        <title>Isolation and characterization of three novel carbon monoxide-oxidizing members of Halobacteria from salione crusts and soils.</title>
        <authorList>
            <person name="Myers M.R."/>
            <person name="King G.M."/>
        </authorList>
    </citation>
    <scope>NUCLEOTIDE SEQUENCE [LARGE SCALE GENOMIC DNA]</scope>
    <source>
        <strain evidence="2 3">WSH3</strain>
    </source>
</reference>